<evidence type="ECO:0000259" key="14">
    <source>
        <dbReference type="Pfam" id="PF08263"/>
    </source>
</evidence>
<dbReference type="InterPro" id="IPR003591">
    <property type="entry name" value="Leu-rich_rpt_typical-subtyp"/>
</dbReference>
<dbReference type="PANTHER" id="PTHR48062">
    <property type="entry name" value="RECEPTOR-LIKE PROTEIN 14"/>
    <property type="match status" value="1"/>
</dbReference>
<dbReference type="PANTHER" id="PTHR48062:SF52">
    <property type="entry name" value="RECEPTOR-LIKE PROTEIN 8-RELATED"/>
    <property type="match status" value="1"/>
</dbReference>
<dbReference type="InterPro" id="IPR025875">
    <property type="entry name" value="Leu-rich_rpt_4"/>
</dbReference>
<feature type="transmembrane region" description="Helical" evidence="12">
    <location>
        <begin position="1021"/>
        <end position="1044"/>
    </location>
</feature>
<keyword evidence="10" id="KW-0675">Receptor</keyword>
<comment type="caution">
    <text evidence="15">The sequence shown here is derived from an EMBL/GenBank/DDBJ whole genome shotgun (WGS) entry which is preliminary data.</text>
</comment>
<dbReference type="Pfam" id="PF13516">
    <property type="entry name" value="LRR_6"/>
    <property type="match status" value="1"/>
</dbReference>
<dbReference type="EMBL" id="CM031815">
    <property type="protein sequence ID" value="KAG6647032.1"/>
    <property type="molecule type" value="Genomic_DNA"/>
</dbReference>
<name>A0A8T1Q1W9_CARIL</name>
<comment type="subcellular location">
    <subcellularLocation>
        <location evidence="1">Cell membrane</location>
        <topology evidence="1">Single-pass type I membrane protein</topology>
    </subcellularLocation>
</comment>
<keyword evidence="5 12" id="KW-0812">Transmembrane</keyword>
<dbReference type="InterPro" id="IPR013210">
    <property type="entry name" value="LRR_N_plant-typ"/>
</dbReference>
<dbReference type="InterPro" id="IPR051502">
    <property type="entry name" value="RLP_Defense_Trigger"/>
</dbReference>
<evidence type="ECO:0000256" key="12">
    <source>
        <dbReference type="SAM" id="Phobius"/>
    </source>
</evidence>
<evidence type="ECO:0000256" key="1">
    <source>
        <dbReference type="ARBA" id="ARBA00004251"/>
    </source>
</evidence>
<dbReference type="SMART" id="SM00369">
    <property type="entry name" value="LRR_TYP"/>
    <property type="match status" value="10"/>
</dbReference>
<evidence type="ECO:0000313" key="15">
    <source>
        <dbReference type="EMBL" id="KAG6647032.1"/>
    </source>
</evidence>
<dbReference type="Pfam" id="PF00560">
    <property type="entry name" value="LRR_1"/>
    <property type="match status" value="4"/>
</dbReference>
<dbReference type="Pfam" id="PF12799">
    <property type="entry name" value="LRR_4"/>
    <property type="match status" value="1"/>
</dbReference>
<evidence type="ECO:0000256" key="5">
    <source>
        <dbReference type="ARBA" id="ARBA00022692"/>
    </source>
</evidence>
<gene>
    <name evidence="15" type="ORF">CIPAW_07G050400</name>
</gene>
<dbReference type="PROSITE" id="PS51450">
    <property type="entry name" value="LRR"/>
    <property type="match status" value="1"/>
</dbReference>
<evidence type="ECO:0000256" key="8">
    <source>
        <dbReference type="ARBA" id="ARBA00022989"/>
    </source>
</evidence>
<keyword evidence="7" id="KW-0677">Repeat</keyword>
<evidence type="ECO:0000256" key="4">
    <source>
        <dbReference type="ARBA" id="ARBA00022614"/>
    </source>
</evidence>
<keyword evidence="11" id="KW-0325">Glycoprotein</keyword>
<evidence type="ECO:0000313" key="16">
    <source>
        <dbReference type="Proteomes" id="UP000811609"/>
    </source>
</evidence>
<sequence>MNQGVRQCFPVRRPWSLVKCLMWALVIFVQIHEHKGCLEEERIGLLQLKAFLKSNAEIGNRFPSWIEDADQISMSDCCGWERVSCNSTTSHVVGLSLCNITNTNNWLLNVSLFRPFKELMSLDLSSNRIGGCIANEGFERLAVLRRLEVLNLTSNRFGDSILPSLTQLSSLTTLALAYNHLSGNWTTAAELLALENLERLDLTWNRLSTDGSTPKEFHGLSKPSKLKHLDLSSNSFGKQIFRVLGAQLPALKSLNLSYNYMTMEGPLSIKEMANLSNLEVLILRRNRLTGIQGLANLSRLEILDISGNLITGSISPYFGTLSSVKAISLADNNFNEYFPTQDLCRLKKLEEFDISDNDFEGILPRCINNMSSLRLFDISGNRFIGNLSSSLVASLNPTAIEYIDLSHNLFEGLFSFGLFTNHSKLEVVRIMSDNNKFEIETENPVGWTPLFQLTTLVLQNCNMNKLTSSIPKFLFDQHRLEVVDFSHNKLKGSFPFWLLENNTRLRLLNLRNNSFEGRFCLQLEHHINVSWMDVSGNHLDGQLQENIGKVIPYLKVLNISRNNFEGDLPPSIGDMSYLKILDVSFNRFSGKVPKELVSKCIYLGILNLHNNNLQSEIFSKHFKLPILVILQLNNNQFTGTLSSVLLTLSGMMTFDIGNNMMSGTIPSWIGYIIMVGGALVMTNNSFEGHIPCGLHSRLLIDLSYNSLSGPLPSCLNEQSNVLLQGNKLTGSIPKALFNSSSLVTLDVRENNLSGTIPIEISTLSNLRILLLGGNNLSGMIPNQACLLKKIGIMDLSRNSFSRTIPPCFHNITFGKINATNLSFPQTHATYTIWYKEETPRYASLLGKFLSGGTMDLAFDNQVEVEFVTKYRSRSYKGGILDYMSGLDLSCNKLTRGIPVELGQLSSIHSLNLSYNQLTGSIPKEFSSLDSIESLDLSHNNLSGEIPSTLIDLNFMAIFNVAYNNLSGKVPEMKNQFGTFENSSYEGNPFLCGPPLENGCSTIVEKSKPKASERKWYQVDPIAFFASFSVSYVIFFSMVVSILYINPYWRQRCFNLIEDLMYWSYFTVLTPLKRLSVQLCLH</sequence>
<keyword evidence="16" id="KW-1185">Reference proteome</keyword>
<protein>
    <recommendedName>
        <fullName evidence="14">Leucine-rich repeat-containing N-terminal plant-type domain-containing protein</fullName>
    </recommendedName>
</protein>
<dbReference type="InterPro" id="IPR001611">
    <property type="entry name" value="Leu-rich_rpt"/>
</dbReference>
<keyword evidence="4" id="KW-0433">Leucine-rich repeat</keyword>
<organism evidence="15 16">
    <name type="scientific">Carya illinoinensis</name>
    <name type="common">Pecan</name>
    <dbReference type="NCBI Taxonomy" id="32201"/>
    <lineage>
        <taxon>Eukaryota</taxon>
        <taxon>Viridiplantae</taxon>
        <taxon>Streptophyta</taxon>
        <taxon>Embryophyta</taxon>
        <taxon>Tracheophyta</taxon>
        <taxon>Spermatophyta</taxon>
        <taxon>Magnoliopsida</taxon>
        <taxon>eudicotyledons</taxon>
        <taxon>Gunneridae</taxon>
        <taxon>Pentapetalae</taxon>
        <taxon>rosids</taxon>
        <taxon>fabids</taxon>
        <taxon>Fagales</taxon>
        <taxon>Juglandaceae</taxon>
        <taxon>Carya</taxon>
    </lineage>
</organism>
<dbReference type="GO" id="GO:0005886">
    <property type="term" value="C:plasma membrane"/>
    <property type="evidence" value="ECO:0007669"/>
    <property type="project" value="UniProtKB-SubCell"/>
</dbReference>
<dbReference type="SMART" id="SM00365">
    <property type="entry name" value="LRR_SD22"/>
    <property type="match status" value="6"/>
</dbReference>
<comment type="similarity">
    <text evidence="2">Belongs to the RLP family.</text>
</comment>
<keyword evidence="8 12" id="KW-1133">Transmembrane helix</keyword>
<feature type="signal peptide" evidence="13">
    <location>
        <begin position="1"/>
        <end position="36"/>
    </location>
</feature>
<dbReference type="Pfam" id="PF13855">
    <property type="entry name" value="LRR_8"/>
    <property type="match status" value="1"/>
</dbReference>
<evidence type="ECO:0000256" key="13">
    <source>
        <dbReference type="SAM" id="SignalP"/>
    </source>
</evidence>
<reference evidence="15" key="1">
    <citation type="submission" date="2020-12" db="EMBL/GenBank/DDBJ databases">
        <title>WGS assembly of Carya illinoinensis cv. Pawnee.</title>
        <authorList>
            <person name="Platts A."/>
            <person name="Shu S."/>
            <person name="Wright S."/>
            <person name="Barry K."/>
            <person name="Edger P."/>
            <person name="Pires J.C."/>
            <person name="Schmutz J."/>
        </authorList>
    </citation>
    <scope>NUCLEOTIDE SEQUENCE</scope>
    <source>
        <tissue evidence="15">Leaf</tissue>
    </source>
</reference>
<keyword evidence="6 13" id="KW-0732">Signal</keyword>
<dbReference type="FunFam" id="3.80.10.10:FF:000041">
    <property type="entry name" value="LRR receptor-like serine/threonine-protein kinase ERECTA"/>
    <property type="match status" value="1"/>
</dbReference>
<dbReference type="AlphaFoldDB" id="A0A8T1Q1W9"/>
<evidence type="ECO:0000256" key="2">
    <source>
        <dbReference type="ARBA" id="ARBA00009592"/>
    </source>
</evidence>
<evidence type="ECO:0000256" key="6">
    <source>
        <dbReference type="ARBA" id="ARBA00022729"/>
    </source>
</evidence>
<evidence type="ECO:0000256" key="10">
    <source>
        <dbReference type="ARBA" id="ARBA00023170"/>
    </source>
</evidence>
<dbReference type="Proteomes" id="UP000811609">
    <property type="component" value="Chromosome 7"/>
</dbReference>
<dbReference type="Pfam" id="PF08263">
    <property type="entry name" value="LRRNT_2"/>
    <property type="match status" value="1"/>
</dbReference>
<dbReference type="FunFam" id="3.80.10.10:FF:000213">
    <property type="entry name" value="Tyrosine-sulfated glycopeptide receptor 1"/>
    <property type="match status" value="1"/>
</dbReference>
<evidence type="ECO:0000256" key="9">
    <source>
        <dbReference type="ARBA" id="ARBA00023136"/>
    </source>
</evidence>
<proteinExistence type="inferred from homology"/>
<evidence type="ECO:0000256" key="3">
    <source>
        <dbReference type="ARBA" id="ARBA00022475"/>
    </source>
</evidence>
<evidence type="ECO:0000256" key="11">
    <source>
        <dbReference type="ARBA" id="ARBA00023180"/>
    </source>
</evidence>
<accession>A0A8T1Q1W9</accession>
<feature type="chain" id="PRO_5035944498" description="Leucine-rich repeat-containing N-terminal plant-type domain-containing protein" evidence="13">
    <location>
        <begin position="37"/>
        <end position="1081"/>
    </location>
</feature>
<feature type="domain" description="Leucine-rich repeat-containing N-terminal plant-type" evidence="14">
    <location>
        <begin position="39"/>
        <end position="86"/>
    </location>
</feature>
<keyword evidence="3" id="KW-1003">Cell membrane</keyword>
<keyword evidence="9 12" id="KW-0472">Membrane</keyword>
<dbReference type="FunFam" id="3.80.10.10:FF:000095">
    <property type="entry name" value="LRR receptor-like serine/threonine-protein kinase GSO1"/>
    <property type="match status" value="1"/>
</dbReference>
<evidence type="ECO:0000256" key="7">
    <source>
        <dbReference type="ARBA" id="ARBA00022737"/>
    </source>
</evidence>